<dbReference type="PANTHER" id="PTHR38104">
    <property type="match status" value="1"/>
</dbReference>
<dbReference type="InterPro" id="IPR005572">
    <property type="entry name" value="Anti-sigma_E_RseA_N"/>
</dbReference>
<sequence length="167" mass="17684">MKQNLSSLMDGELDDAASTQCIRALDTDPELKAAWNEYHLIGDAIRGSALLTVDVRAEVGQALQQEPTVLAPKPKPKRGSASGLMRYAMAASFALAGVVGWAVWQSQPEPVPGLMAQAVSTPQGGAVQVSAEQVSSRNSYLQAHRDMMAAEGLERVNLAEPVSGVAR</sequence>
<evidence type="ECO:0000313" key="3">
    <source>
        <dbReference type="EMBL" id="MDC7715443.1"/>
    </source>
</evidence>
<dbReference type="Proteomes" id="UP001222030">
    <property type="component" value="Unassembled WGS sequence"/>
</dbReference>
<keyword evidence="1" id="KW-0812">Transmembrane</keyword>
<keyword evidence="4" id="KW-1185">Reference proteome</keyword>
<reference evidence="3 4" key="1">
    <citation type="submission" date="2023-01" db="EMBL/GenBank/DDBJ databases">
        <title>Novel species of the genus Vogesella isolated from rivers.</title>
        <authorList>
            <person name="Lu H."/>
        </authorList>
    </citation>
    <scope>NUCLEOTIDE SEQUENCE [LARGE SCALE GENOMIC DNA]</scope>
    <source>
        <strain evidence="3 4">LYT5W</strain>
    </source>
</reference>
<dbReference type="PANTHER" id="PTHR38104:SF1">
    <property type="entry name" value="ANTI-SIGMA-E FACTOR RSEA"/>
    <property type="match status" value="1"/>
</dbReference>
<gene>
    <name evidence="3" type="ORF">PQU96_15105</name>
</gene>
<evidence type="ECO:0000259" key="2">
    <source>
        <dbReference type="Pfam" id="PF03872"/>
    </source>
</evidence>
<dbReference type="SUPFAM" id="SSF89069">
    <property type="entry name" value="N-terminal, cytoplasmic domain of anti-sigmaE factor RseA"/>
    <property type="match status" value="1"/>
</dbReference>
<dbReference type="Pfam" id="PF03872">
    <property type="entry name" value="RseA_N"/>
    <property type="match status" value="1"/>
</dbReference>
<dbReference type="InterPro" id="IPR036147">
    <property type="entry name" value="Anti-sigma_E_RseA_N_sf"/>
</dbReference>
<protein>
    <submittedName>
        <fullName evidence="3">Sigma-E factor negative regulatory protein</fullName>
    </submittedName>
</protein>
<comment type="caution">
    <text evidence="3">The sequence shown here is derived from an EMBL/GenBank/DDBJ whole genome shotgun (WGS) entry which is preliminary data.</text>
</comment>
<accession>A0ABT5ITC5</accession>
<dbReference type="Gene3D" id="1.10.10.880">
    <property type="entry name" value="Anti sigma-E protein RseA, N-terminal domain"/>
    <property type="match status" value="1"/>
</dbReference>
<dbReference type="EMBL" id="JAQQLE010000015">
    <property type="protein sequence ID" value="MDC7715443.1"/>
    <property type="molecule type" value="Genomic_DNA"/>
</dbReference>
<dbReference type="RefSeq" id="WP_272773233.1">
    <property type="nucleotide sequence ID" value="NZ_JAQQLE010000015.1"/>
</dbReference>
<evidence type="ECO:0000313" key="4">
    <source>
        <dbReference type="Proteomes" id="UP001222030"/>
    </source>
</evidence>
<feature type="domain" description="Anti sigma-E protein RseA N-terminal" evidence="2">
    <location>
        <begin position="2"/>
        <end position="77"/>
    </location>
</feature>
<feature type="transmembrane region" description="Helical" evidence="1">
    <location>
        <begin position="84"/>
        <end position="104"/>
    </location>
</feature>
<keyword evidence="1" id="KW-0472">Membrane</keyword>
<dbReference type="CDD" id="cd16328">
    <property type="entry name" value="RseA_N"/>
    <property type="match status" value="1"/>
</dbReference>
<name>A0ABT5ITC5_9NEIS</name>
<dbReference type="InterPro" id="IPR052383">
    <property type="entry name" value="Anti-sigma-E_RseA-like"/>
</dbReference>
<keyword evidence="1" id="KW-1133">Transmembrane helix</keyword>
<organism evidence="3 4">
    <name type="scientific">Vogesella margarita</name>
    <dbReference type="NCBI Taxonomy" id="2984199"/>
    <lineage>
        <taxon>Bacteria</taxon>
        <taxon>Pseudomonadati</taxon>
        <taxon>Pseudomonadota</taxon>
        <taxon>Betaproteobacteria</taxon>
        <taxon>Neisseriales</taxon>
        <taxon>Chromobacteriaceae</taxon>
        <taxon>Vogesella</taxon>
    </lineage>
</organism>
<evidence type="ECO:0000256" key="1">
    <source>
        <dbReference type="SAM" id="Phobius"/>
    </source>
</evidence>
<proteinExistence type="predicted"/>